<organism evidence="4 5">
    <name type="scientific">Plasmodium relictum</name>
    <dbReference type="NCBI Taxonomy" id="85471"/>
    <lineage>
        <taxon>Eukaryota</taxon>
        <taxon>Sar</taxon>
        <taxon>Alveolata</taxon>
        <taxon>Apicomplexa</taxon>
        <taxon>Aconoidasida</taxon>
        <taxon>Haemosporida</taxon>
        <taxon>Plasmodiidae</taxon>
        <taxon>Plasmodium</taxon>
        <taxon>Plasmodium (Haemamoeba)</taxon>
    </lineage>
</organism>
<feature type="signal peptide" evidence="3">
    <location>
        <begin position="1"/>
        <end position="22"/>
    </location>
</feature>
<evidence type="ECO:0008006" key="6">
    <source>
        <dbReference type="Google" id="ProtNLM"/>
    </source>
</evidence>
<protein>
    <recommendedName>
        <fullName evidence="6">Fam-j protein</fullName>
    </recommendedName>
</protein>
<feature type="region of interest" description="Disordered" evidence="2">
    <location>
        <begin position="239"/>
        <end position="260"/>
    </location>
</feature>
<evidence type="ECO:0000256" key="2">
    <source>
        <dbReference type="SAM" id="MobiDB-lite"/>
    </source>
</evidence>
<dbReference type="EMBL" id="CVMU01000328">
    <property type="protein sequence ID" value="CRG84974.1"/>
    <property type="molecule type" value="Genomic_DNA"/>
</dbReference>
<feature type="region of interest" description="Disordered" evidence="2">
    <location>
        <begin position="452"/>
        <end position="488"/>
    </location>
</feature>
<dbReference type="OMA" id="CSTINDE"/>
<keyword evidence="3" id="KW-0732">Signal</keyword>
<dbReference type="VEuPathDB" id="PlasmoDB:PRELSG_0030900"/>
<gene>
    <name evidence="4" type="ORF">PRELSG_0030900</name>
</gene>
<accession>A0A1J1GNC3</accession>
<dbReference type="Proteomes" id="UP000220158">
    <property type="component" value="Unassembled WGS sequence"/>
</dbReference>
<sequence>MIYKLFFLYILHFLLLTNICISQERQTNGKTNLSTQEPCSIIESENDHSNLKIIIHEKSSEDGKFTSSQNNSNDIQSSSLDIQENLIHMPLNQYIIWIFPNKFFLVQSNIIYIQLVFRKCLTIQNENISSNQGNIMNTADSGNNKKYKLENVLLELQRTLIHLQKELYYSPSERGYSTAHYEVTCSNTGSLMQTENLDTDDLIKLQNISYETQETILHLQKHLHYCLLERQYINKHKKMSPKEDSIISSEHSKQDESTSVQSFINEATNISPTFQIESHHLPLERIYSDNQYESISSHTGSSTNTENSKEDELIELQNIFFELEHTQPYMEMDLCNLPLEHCSNIHDEDMPINIEDMFPESPEQFKLFDVDKILCELQDESFDFEDKSINLPTEKQFSTNLEKGSKTSSVQSENLKDDVIGLQKNSSSLLTEQKHLNTSRCKYPRSTSGIKRKYEKNKIDKSKKPKIDNTNDINKKKRSKRNLNTSRLDTSNLKDENIFKTVPTFIQYVIEEILETKLDNLSNTILNLQKIFSNLEKEHNKLTMIINEKIDPLKNIIRNEIKNAHKAYLHHMELHSNTYSGNNEYSSEDIYNFMLLFKKHMRYTFKGKERVHNSVKDFLKFAEDFKHNINIFNELSEKVANIMDNLTYNKIFLIPQILSKENSEVFFKILDSTNDIIKEAKESLKEGLLLKNYTKIEEVQQNITFIRNKIFPHFANSLQKIFHLLKSLNISRKNNNMLLQNMLYFLDKENTMYETNIKEFFKNHKEYTLKGIESFLLEERKCISESYNEAHKSLKLGLTEKHDINLKVLMKDPEKEKILSDMYKTFVELLKIAYFRKNLKILYDMTTSIIGKNSKKYKKYFMPKSTTVMTHETKNHLLSQLQVEEQKLRKLKSNVEHIFYFDNLRKSIINIGSLNIKKKTENIIAILQSVDRILENDKKNENKDKKLVKTEHILFALFFANLKINAFTLENKK</sequence>
<evidence type="ECO:0000313" key="4">
    <source>
        <dbReference type="EMBL" id="CRG84974.1"/>
    </source>
</evidence>
<reference evidence="4 5" key="1">
    <citation type="submission" date="2015-04" db="EMBL/GenBank/DDBJ databases">
        <authorList>
            <consortium name="Pathogen Informatics"/>
        </authorList>
    </citation>
    <scope>NUCLEOTIDE SEQUENCE [LARGE SCALE GENOMIC DNA]</scope>
    <source>
        <strain evidence="4 5">SGS1</strain>
    </source>
</reference>
<evidence type="ECO:0000256" key="1">
    <source>
        <dbReference type="SAM" id="Coils"/>
    </source>
</evidence>
<name>A0A1J1GNC3_PLARL</name>
<dbReference type="AlphaFoldDB" id="A0A1J1GNC3"/>
<feature type="coiled-coil region" evidence="1">
    <location>
        <begin position="511"/>
        <end position="538"/>
    </location>
</feature>
<evidence type="ECO:0000256" key="3">
    <source>
        <dbReference type="SAM" id="SignalP"/>
    </source>
</evidence>
<evidence type="ECO:0000313" key="5">
    <source>
        <dbReference type="Proteomes" id="UP000220158"/>
    </source>
</evidence>
<feature type="compositionally biased region" description="Basic and acidic residues" evidence="2">
    <location>
        <begin position="240"/>
        <end position="256"/>
    </location>
</feature>
<dbReference type="RefSeq" id="XP_028531211.1">
    <property type="nucleotide sequence ID" value="XM_028676211.1"/>
</dbReference>
<feature type="chain" id="PRO_5012949814" description="Fam-j protein" evidence="3">
    <location>
        <begin position="23"/>
        <end position="973"/>
    </location>
</feature>
<dbReference type="OrthoDB" id="10578264at2759"/>
<keyword evidence="5" id="KW-1185">Reference proteome</keyword>
<dbReference type="GeneID" id="39734240"/>
<proteinExistence type="predicted"/>
<feature type="compositionally biased region" description="Basic and acidic residues" evidence="2">
    <location>
        <begin position="456"/>
        <end position="469"/>
    </location>
</feature>
<keyword evidence="1" id="KW-0175">Coiled coil</keyword>
<dbReference type="KEGG" id="prel:PRELSG_0030900"/>